<dbReference type="Proteomes" id="UP000046393">
    <property type="component" value="Unplaced"/>
</dbReference>
<evidence type="ECO:0000313" key="2">
    <source>
        <dbReference type="Proteomes" id="UP000046393"/>
    </source>
</evidence>
<sequence length="161" mass="17736">MSDADKLSYLLSFLGPPLELVKGYHETDENYSTVLLVSDSQYRGFSLYQLCQPSIGYREPNNPEVTKQVRNKADSNLEEEEPEMLAINAETNNGSKEISDIPKNVIKMGLFWTTLQERRRASTTQAAANEPDAISLSSTAPIKGFKSSGAGKLKSTNSTIV</sequence>
<evidence type="ECO:0000256" key="1">
    <source>
        <dbReference type="SAM" id="MobiDB-lite"/>
    </source>
</evidence>
<accession>A0A0N5ANT1</accession>
<proteinExistence type="predicted"/>
<dbReference type="WBParaSite" id="SMUV_0000627901-mRNA-1">
    <property type="protein sequence ID" value="SMUV_0000627901-mRNA-1"/>
    <property type="gene ID" value="SMUV_0000627901"/>
</dbReference>
<reference evidence="3" key="1">
    <citation type="submission" date="2017-02" db="UniProtKB">
        <authorList>
            <consortium name="WormBaseParasite"/>
        </authorList>
    </citation>
    <scope>IDENTIFICATION</scope>
</reference>
<keyword evidence="2" id="KW-1185">Reference proteome</keyword>
<protein>
    <submittedName>
        <fullName evidence="3">TDP43_N domain-containing protein</fullName>
    </submittedName>
</protein>
<organism evidence="2 3">
    <name type="scientific">Syphacia muris</name>
    <dbReference type="NCBI Taxonomy" id="451379"/>
    <lineage>
        <taxon>Eukaryota</taxon>
        <taxon>Metazoa</taxon>
        <taxon>Ecdysozoa</taxon>
        <taxon>Nematoda</taxon>
        <taxon>Chromadorea</taxon>
        <taxon>Rhabditida</taxon>
        <taxon>Spirurina</taxon>
        <taxon>Oxyuridomorpha</taxon>
        <taxon>Oxyuroidea</taxon>
        <taxon>Oxyuridae</taxon>
        <taxon>Syphacia</taxon>
    </lineage>
</organism>
<dbReference type="AlphaFoldDB" id="A0A0N5ANT1"/>
<name>A0A0N5ANT1_9BILA</name>
<evidence type="ECO:0000313" key="3">
    <source>
        <dbReference type="WBParaSite" id="SMUV_0000627901-mRNA-1"/>
    </source>
</evidence>
<feature type="region of interest" description="Disordered" evidence="1">
    <location>
        <begin position="139"/>
        <end position="161"/>
    </location>
</feature>